<organism evidence="1 2">
    <name type="scientific">Paractinoplanes durhamensis</name>
    <dbReference type="NCBI Taxonomy" id="113563"/>
    <lineage>
        <taxon>Bacteria</taxon>
        <taxon>Bacillati</taxon>
        <taxon>Actinomycetota</taxon>
        <taxon>Actinomycetes</taxon>
        <taxon>Micromonosporales</taxon>
        <taxon>Micromonosporaceae</taxon>
        <taxon>Paractinoplanes</taxon>
    </lineage>
</organism>
<name>A0ABQ3YWE4_9ACTN</name>
<keyword evidence="2" id="KW-1185">Reference proteome</keyword>
<gene>
    <name evidence="1" type="ORF">Adu01nite_32180</name>
</gene>
<proteinExistence type="predicted"/>
<comment type="caution">
    <text evidence="1">The sequence shown here is derived from an EMBL/GenBank/DDBJ whole genome shotgun (WGS) entry which is preliminary data.</text>
</comment>
<evidence type="ECO:0000313" key="1">
    <source>
        <dbReference type="EMBL" id="GIE01868.1"/>
    </source>
</evidence>
<protein>
    <submittedName>
        <fullName evidence="1">Uncharacterized protein</fullName>
    </submittedName>
</protein>
<dbReference type="EMBL" id="BOML01000027">
    <property type="protein sequence ID" value="GIE01868.1"/>
    <property type="molecule type" value="Genomic_DNA"/>
</dbReference>
<sequence length="318" mass="33159">MADELFVVRATAHRIGALAGREAATAVVAESDGWCRLRRDPRDIGVATRAVAYALRRDPELLVTGYQPDGTVTDGPEAATIAGGAALLRQVLAHDESRYTPVARLADACRALGVPPQLLLESPPRRLPIPVPRTGVVLVGLDPAAAAADAVLTRQSSWTVPFAPRWTLHLWDGAGRATPTTTAAYVLAGRNPAVALWWSAREAGFVVVHGSKLVAGHQWGGWAPVTPESTAAAGRVLADDFGVPDQALSLTALLRRRDFAPTQAVTSLVALLGLPDAGLGRQGAAGLAAWAGTVPGAVRTPQLSGLAAIRHAVREARG</sequence>
<dbReference type="Proteomes" id="UP000637628">
    <property type="component" value="Unassembled WGS sequence"/>
</dbReference>
<evidence type="ECO:0000313" key="2">
    <source>
        <dbReference type="Proteomes" id="UP000637628"/>
    </source>
</evidence>
<dbReference type="RefSeq" id="WP_203727639.1">
    <property type="nucleotide sequence ID" value="NZ_BAAATX010000005.1"/>
</dbReference>
<accession>A0ABQ3YWE4</accession>
<reference evidence="1 2" key="1">
    <citation type="submission" date="2021-01" db="EMBL/GenBank/DDBJ databases">
        <title>Whole genome shotgun sequence of Actinoplanes durhamensis NBRC 14914.</title>
        <authorList>
            <person name="Komaki H."/>
            <person name="Tamura T."/>
        </authorList>
    </citation>
    <scope>NUCLEOTIDE SEQUENCE [LARGE SCALE GENOMIC DNA]</scope>
    <source>
        <strain evidence="1 2">NBRC 14914</strain>
    </source>
</reference>